<feature type="compositionally biased region" description="Basic residues" evidence="1">
    <location>
        <begin position="102"/>
        <end position="124"/>
    </location>
</feature>
<dbReference type="EMBL" id="SSWX01000008">
    <property type="protein sequence ID" value="THJ33935.1"/>
    <property type="molecule type" value="Genomic_DNA"/>
</dbReference>
<dbReference type="RefSeq" id="WP_136406043.1">
    <property type="nucleotide sequence ID" value="NZ_JARXRQ010000003.1"/>
</dbReference>
<gene>
    <name evidence="3" type="ORF">E8K88_07485</name>
</gene>
<dbReference type="OrthoDB" id="10013331at2"/>
<sequence length="124" mass="13392">MPIRHTALSSLPSGKALLLCAMGLVAWCLSGTAQAGDIQWSVGVNSGGYYAPQPGVQVQIGNGRHYQPAPQVIVVPPAAPVYVAPAPVYVTPAPVYKPGRGNYHRPHPRHGHRGHDRDRHHHRH</sequence>
<protein>
    <recommendedName>
        <fullName evidence="5">Virulence factor</fullName>
    </recommendedName>
</protein>
<feature type="region of interest" description="Disordered" evidence="1">
    <location>
        <begin position="99"/>
        <end position="124"/>
    </location>
</feature>
<feature type="chain" id="PRO_5020183172" description="Virulence factor" evidence="2">
    <location>
        <begin position="36"/>
        <end position="124"/>
    </location>
</feature>
<evidence type="ECO:0000313" key="4">
    <source>
        <dbReference type="Proteomes" id="UP000306236"/>
    </source>
</evidence>
<evidence type="ECO:0008006" key="5">
    <source>
        <dbReference type="Google" id="ProtNLM"/>
    </source>
</evidence>
<reference evidence="3 4" key="1">
    <citation type="submission" date="2019-04" db="EMBL/GenBank/DDBJ databases">
        <title>Lampropedia sp YIM MLB12 draf genome.</title>
        <authorList>
            <person name="Wang Y.-X."/>
        </authorList>
    </citation>
    <scope>NUCLEOTIDE SEQUENCE [LARGE SCALE GENOMIC DNA]</scope>
    <source>
        <strain evidence="3 4">YIM MLB12</strain>
    </source>
</reference>
<name>A0A4S5BSI7_9BURK</name>
<dbReference type="Proteomes" id="UP000306236">
    <property type="component" value="Unassembled WGS sequence"/>
</dbReference>
<evidence type="ECO:0000256" key="2">
    <source>
        <dbReference type="SAM" id="SignalP"/>
    </source>
</evidence>
<dbReference type="AlphaFoldDB" id="A0A4S5BSI7"/>
<keyword evidence="2" id="KW-0732">Signal</keyword>
<accession>A0A4S5BSI7</accession>
<organism evidence="3 4">
    <name type="scientific">Lampropedia aestuarii</name>
    <dbReference type="NCBI Taxonomy" id="2562762"/>
    <lineage>
        <taxon>Bacteria</taxon>
        <taxon>Pseudomonadati</taxon>
        <taxon>Pseudomonadota</taxon>
        <taxon>Betaproteobacteria</taxon>
        <taxon>Burkholderiales</taxon>
        <taxon>Comamonadaceae</taxon>
        <taxon>Lampropedia</taxon>
    </lineage>
</organism>
<feature type="signal peptide" evidence="2">
    <location>
        <begin position="1"/>
        <end position="35"/>
    </location>
</feature>
<proteinExistence type="predicted"/>
<keyword evidence="4" id="KW-1185">Reference proteome</keyword>
<evidence type="ECO:0000256" key="1">
    <source>
        <dbReference type="SAM" id="MobiDB-lite"/>
    </source>
</evidence>
<evidence type="ECO:0000313" key="3">
    <source>
        <dbReference type="EMBL" id="THJ33935.1"/>
    </source>
</evidence>
<comment type="caution">
    <text evidence="3">The sequence shown here is derived from an EMBL/GenBank/DDBJ whole genome shotgun (WGS) entry which is preliminary data.</text>
</comment>